<dbReference type="InterPro" id="IPR001282">
    <property type="entry name" value="G6P_DH"/>
</dbReference>
<dbReference type="Gene3D" id="3.40.50.720">
    <property type="entry name" value="NAD(P)-binding Rossmann-like Domain"/>
    <property type="match status" value="1"/>
</dbReference>
<evidence type="ECO:0000256" key="6">
    <source>
        <dbReference type="ARBA" id="ARBA00023277"/>
    </source>
</evidence>
<evidence type="ECO:0000313" key="11">
    <source>
        <dbReference type="Proteomes" id="UP000220006"/>
    </source>
</evidence>
<accession>A0A2A7HVV0</accession>
<name>A0A2A7HVV0_BACCE</name>
<comment type="catalytic activity">
    <reaction evidence="7">
        <text>D-glucose 6-phosphate + NADP(+) = 6-phospho-D-glucono-1,5-lactone + NADPH + H(+)</text>
        <dbReference type="Rhea" id="RHEA:15841"/>
        <dbReference type="ChEBI" id="CHEBI:15378"/>
        <dbReference type="ChEBI" id="CHEBI:57783"/>
        <dbReference type="ChEBI" id="CHEBI:57955"/>
        <dbReference type="ChEBI" id="CHEBI:58349"/>
        <dbReference type="ChEBI" id="CHEBI:61548"/>
        <dbReference type="EC" id="1.1.1.49"/>
    </reaction>
</comment>
<dbReference type="Proteomes" id="UP000220006">
    <property type="component" value="Unassembled WGS sequence"/>
</dbReference>
<dbReference type="SUPFAM" id="SSF51735">
    <property type="entry name" value="NAD(P)-binding Rossmann-fold domains"/>
    <property type="match status" value="1"/>
</dbReference>
<evidence type="ECO:0000259" key="9">
    <source>
        <dbReference type="Pfam" id="PF02781"/>
    </source>
</evidence>
<dbReference type="GO" id="GO:0005829">
    <property type="term" value="C:cytosol"/>
    <property type="evidence" value="ECO:0007669"/>
    <property type="project" value="TreeGrafter"/>
</dbReference>
<dbReference type="AlphaFoldDB" id="A0A2A7HVV0"/>
<feature type="binding site" evidence="7">
    <location>
        <position position="239"/>
    </location>
    <ligand>
        <name>substrate</name>
    </ligand>
</feature>
<comment type="similarity">
    <text evidence="2 7">Belongs to the glucose-6-phosphate dehydrogenase family.</text>
</comment>
<keyword evidence="6 7" id="KW-0119">Carbohydrate metabolism</keyword>
<comment type="pathway">
    <text evidence="1 7">Carbohydrate degradation; pentose phosphate pathway; D-ribulose 5-phosphate from D-glucose 6-phosphate (oxidative stage): step 1/3.</text>
</comment>
<feature type="binding site" evidence="7">
    <location>
        <position position="344"/>
    </location>
    <ligand>
        <name>substrate</name>
    </ligand>
</feature>
<dbReference type="SUPFAM" id="SSF55347">
    <property type="entry name" value="Glyceraldehyde-3-phosphate dehydrogenase-like, C-terminal domain"/>
    <property type="match status" value="1"/>
</dbReference>
<dbReference type="Gene3D" id="3.30.360.10">
    <property type="entry name" value="Dihydrodipicolinate Reductase, domain 2"/>
    <property type="match status" value="1"/>
</dbReference>
<dbReference type="GO" id="GO:0004345">
    <property type="term" value="F:glucose-6-phosphate dehydrogenase activity"/>
    <property type="evidence" value="ECO:0007669"/>
    <property type="project" value="UniProtKB-UniRule"/>
</dbReference>
<dbReference type="PIRSF" id="PIRSF000110">
    <property type="entry name" value="G6PD"/>
    <property type="match status" value="1"/>
</dbReference>
<dbReference type="UniPathway" id="UPA00115">
    <property type="reaction ID" value="UER00408"/>
</dbReference>
<dbReference type="GO" id="GO:0006006">
    <property type="term" value="P:glucose metabolic process"/>
    <property type="evidence" value="ECO:0007669"/>
    <property type="project" value="UniProtKB-KW"/>
</dbReference>
<evidence type="ECO:0000256" key="7">
    <source>
        <dbReference type="HAMAP-Rule" id="MF_00966"/>
    </source>
</evidence>
<dbReference type="InterPro" id="IPR019796">
    <property type="entry name" value="G6P_DH_AS"/>
</dbReference>
<evidence type="ECO:0000313" key="10">
    <source>
        <dbReference type="EMBL" id="PEC20755.1"/>
    </source>
</evidence>
<organism evidence="10 11">
    <name type="scientific">Bacillus cereus</name>
    <dbReference type="NCBI Taxonomy" id="1396"/>
    <lineage>
        <taxon>Bacteria</taxon>
        <taxon>Bacillati</taxon>
        <taxon>Bacillota</taxon>
        <taxon>Bacilli</taxon>
        <taxon>Bacillales</taxon>
        <taxon>Bacillaceae</taxon>
        <taxon>Bacillus</taxon>
        <taxon>Bacillus cereus group</taxon>
    </lineage>
</organism>
<comment type="function">
    <text evidence="7">Catalyzes the oxidation of glucose 6-phosphate to 6-phosphogluconolactone.</text>
</comment>
<evidence type="ECO:0000256" key="3">
    <source>
        <dbReference type="ARBA" id="ARBA00022526"/>
    </source>
</evidence>
<feature type="domain" description="Glucose-6-phosphate dehydrogenase C-terminal" evidence="9">
    <location>
        <begin position="194"/>
        <end position="491"/>
    </location>
</feature>
<evidence type="ECO:0000256" key="5">
    <source>
        <dbReference type="ARBA" id="ARBA00023002"/>
    </source>
</evidence>
<dbReference type="PANTHER" id="PTHR23429">
    <property type="entry name" value="GLUCOSE-6-PHOSPHATE 1-DEHYDROGENASE G6PD"/>
    <property type="match status" value="1"/>
</dbReference>
<feature type="binding site" evidence="7">
    <location>
        <begin position="15"/>
        <end position="22"/>
    </location>
    <ligand>
        <name>NADP(+)</name>
        <dbReference type="ChEBI" id="CHEBI:58349"/>
    </ligand>
</feature>
<feature type="binding site" evidence="7">
    <location>
        <position position="220"/>
    </location>
    <ligand>
        <name>substrate</name>
    </ligand>
</feature>
<dbReference type="InterPro" id="IPR022675">
    <property type="entry name" value="G6P_DH_C"/>
</dbReference>
<dbReference type="GO" id="GO:0009051">
    <property type="term" value="P:pentose-phosphate shunt, oxidative branch"/>
    <property type="evidence" value="ECO:0007669"/>
    <property type="project" value="TreeGrafter"/>
</dbReference>
<evidence type="ECO:0000256" key="2">
    <source>
        <dbReference type="ARBA" id="ARBA00009975"/>
    </source>
</evidence>
<protein>
    <recommendedName>
        <fullName evidence="7">Glucose-6-phosphate 1-dehydrogenase</fullName>
        <shortName evidence="7">G6PD</shortName>
        <ecNumber evidence="7">1.1.1.49</ecNumber>
    </recommendedName>
</protein>
<keyword evidence="4 7" id="KW-0521">NADP</keyword>
<dbReference type="InterPro" id="IPR036291">
    <property type="entry name" value="NAD(P)-bd_dom_sf"/>
</dbReference>
<proteinExistence type="inferred from homology"/>
<feature type="binding site" evidence="7">
    <location>
        <position position="182"/>
    </location>
    <ligand>
        <name>substrate</name>
    </ligand>
</feature>
<dbReference type="NCBIfam" id="TIGR00871">
    <property type="entry name" value="zwf"/>
    <property type="match status" value="1"/>
</dbReference>
<evidence type="ECO:0000256" key="4">
    <source>
        <dbReference type="ARBA" id="ARBA00022857"/>
    </source>
</evidence>
<dbReference type="InterPro" id="IPR022674">
    <property type="entry name" value="G6P_DH_NAD-bd"/>
</dbReference>
<dbReference type="GO" id="GO:0050661">
    <property type="term" value="F:NADP binding"/>
    <property type="evidence" value="ECO:0007669"/>
    <property type="project" value="UniProtKB-UniRule"/>
</dbReference>
<sequence length="501" mass="57040">MNKNNNTYCTMVIFGATGDLAKRKLFPSIYSLYKKGQLSKNFAVVGVARREWSDDIFRENVLASIQESKIEPGNDLDEFLTHFRYLAFDVTNTASYQDLNALITNLEEQFNIPGNRMFYMAMAPEFFGTIASYLKSEGVTNSSGWNRLIIEKPFGHDLPSAQKLNEELRHAFAEDEIYRIDHYLGKEMVQNIGVIRFANAIFESLWNNRYISNIQITSSESLGVEDRGGYYDNSGALRDMIQNHMLQMVALLAMEPPIRLTTEEIRSEKIKALRSLRPIAVEEVDQYFVRSQYGPGTSNGKEVPGYRSENKVDPNSRTETFVAGKLLIDNFRWAGVPIYIRTGKRMQEKSTKIVIQFKELPMNLYSKSENSVHPNLLIIHIQPDEGISLVLNGKKIGTSEKTKPFKLDYCNDCVDGVNTPEAYEKLLYDAIQGDATNFTHWDEVALSWKFVDVISKAWKQDVSTDLLTYESGSMGPQASDDLLAENGFHWWPISDDSDYSI</sequence>
<dbReference type="EMBL" id="NVLK01000036">
    <property type="protein sequence ID" value="PEC20755.1"/>
    <property type="molecule type" value="Genomic_DNA"/>
</dbReference>
<feature type="domain" description="Glucose-6-phosphate dehydrogenase NAD-binding" evidence="8">
    <location>
        <begin position="12"/>
        <end position="191"/>
    </location>
</feature>
<dbReference type="PRINTS" id="PR00079">
    <property type="entry name" value="G6PDHDRGNASE"/>
</dbReference>
<dbReference type="HAMAP" id="MF_00966">
    <property type="entry name" value="G6PD"/>
    <property type="match status" value="1"/>
</dbReference>
<feature type="binding site" evidence="7">
    <location>
        <position position="49"/>
    </location>
    <ligand>
        <name>NADP(+)</name>
        <dbReference type="ChEBI" id="CHEBI:58349"/>
    </ligand>
</feature>
<gene>
    <name evidence="7" type="primary">zwf</name>
    <name evidence="10" type="ORF">COM96_17455</name>
</gene>
<feature type="binding site" evidence="7">
    <location>
        <position position="152"/>
    </location>
    <ligand>
        <name>NADP(+)</name>
        <dbReference type="ChEBI" id="CHEBI:58349"/>
    </ligand>
</feature>
<feature type="binding site" evidence="7">
    <location>
        <position position="349"/>
    </location>
    <ligand>
        <name>substrate</name>
    </ligand>
</feature>
<evidence type="ECO:0000256" key="1">
    <source>
        <dbReference type="ARBA" id="ARBA00004937"/>
    </source>
</evidence>
<evidence type="ECO:0000259" key="8">
    <source>
        <dbReference type="Pfam" id="PF00479"/>
    </source>
</evidence>
<reference evidence="10 11" key="1">
    <citation type="submission" date="2017-09" db="EMBL/GenBank/DDBJ databases">
        <title>Large-scale bioinformatics analysis of Bacillus genomes uncovers conserved roles of natural products in bacterial physiology.</title>
        <authorList>
            <consortium name="Agbiome Team Llc"/>
            <person name="Bleich R.M."/>
            <person name="Grubbs K.J."/>
            <person name="Santa Maria K.C."/>
            <person name="Allen S.E."/>
            <person name="Farag S."/>
            <person name="Shank E.A."/>
            <person name="Bowers A."/>
        </authorList>
    </citation>
    <scope>NUCLEOTIDE SEQUENCE [LARGE SCALE GENOMIC DNA]</scope>
    <source>
        <strain evidence="10 11">AFS096845</strain>
    </source>
</reference>
<keyword evidence="3 7" id="KW-0313">Glucose metabolism</keyword>
<dbReference type="PANTHER" id="PTHR23429:SF0">
    <property type="entry name" value="GLUCOSE-6-PHOSPHATE 1-DEHYDROGENASE"/>
    <property type="match status" value="1"/>
</dbReference>
<comment type="caution">
    <text evidence="10">The sequence shown here is derived from an EMBL/GenBank/DDBJ whole genome shotgun (WGS) entry which is preliminary data.</text>
</comment>
<dbReference type="Pfam" id="PF00479">
    <property type="entry name" value="G6PD_N"/>
    <property type="match status" value="1"/>
</dbReference>
<dbReference type="Pfam" id="PF02781">
    <property type="entry name" value="G6PD_C"/>
    <property type="match status" value="1"/>
</dbReference>
<dbReference type="EC" id="1.1.1.49" evidence="7"/>
<dbReference type="PROSITE" id="PS00069">
    <property type="entry name" value="G6P_DEHYDROGENASE"/>
    <property type="match status" value="1"/>
</dbReference>
<keyword evidence="5 7" id="KW-0560">Oxidoreductase</keyword>
<feature type="binding site" evidence="7">
    <location>
        <begin position="89"/>
        <end position="90"/>
    </location>
    <ligand>
        <name>NADP(+)</name>
        <dbReference type="ChEBI" id="CHEBI:58349"/>
    </ligand>
</feature>
<feature type="binding site" evidence="7">
    <location>
        <position position="186"/>
    </location>
    <ligand>
        <name>substrate</name>
    </ligand>
</feature>
<feature type="active site" description="Proton acceptor" evidence="7">
    <location>
        <position position="244"/>
    </location>
</feature>